<protein>
    <submittedName>
        <fullName evidence="3">Uncharacterized protein</fullName>
    </submittedName>
</protein>
<feature type="region of interest" description="Disordered" evidence="1">
    <location>
        <begin position="743"/>
        <end position="846"/>
    </location>
</feature>
<feature type="region of interest" description="Disordered" evidence="1">
    <location>
        <begin position="453"/>
        <end position="506"/>
    </location>
</feature>
<name>A0A3D8QL98_9HELO</name>
<evidence type="ECO:0000256" key="2">
    <source>
        <dbReference type="SAM" id="SignalP"/>
    </source>
</evidence>
<dbReference type="OrthoDB" id="3946741at2759"/>
<proteinExistence type="predicted"/>
<feature type="compositionally biased region" description="Basic and acidic residues" evidence="1">
    <location>
        <begin position="751"/>
        <end position="772"/>
    </location>
</feature>
<feature type="compositionally biased region" description="Polar residues" evidence="1">
    <location>
        <begin position="598"/>
        <end position="629"/>
    </location>
</feature>
<evidence type="ECO:0000313" key="4">
    <source>
        <dbReference type="Proteomes" id="UP000256328"/>
    </source>
</evidence>
<sequence>MALLPICLLLLYAVPASVTSTSANITNISLSPELTNFIPSCAQACFISFIEAEFPISARSTSPTLDYLCSHNTTSGYTIGEGAVQCILSEDQIGFCTGRDAEISVVVNAFAMCNGQAGALPNTHGTITATLVVQTASPSIVLVAPATTTTTHISSSSISSSKNASSSTSTSSPSTTITTSSSTSAAAAATSVTSPSQVTPASSSSSVTHQDKSGALSKPQIAGIALAGGGASALVIGGLILCASIRRKNKASKRDSDSVPFQSDPQKYDRGFLGPNNIYGGNSNTGNAAGKVAPPVPPRLEISNPNMFSRRSIRPDTIGLAISPETQQSTVQGRRSSKLLPEKPKLSLQVPLAGGKARHSQRKSTFGRGSMFSRASTGTQFEEDIDSAFEPHDDGRYSTDKILDNVSGVWKPEPLKLKSKSKIPDFPMPADTRAFHGQPPNTKSIVPNYYIPPSELGRERAPDSFPQPRGADTDPQRQLHLEIPNTAGRPITTTSSVYTQSSLPPSADVYNTNALSYSWRFHKTPYMADQEPQTAVSEVEPKTAGTELSPVLESPRSRASPKSPTTPTGRSPVNYPSIPRLQSPTTIRMVPPPPQPDFTRTFSSGMMRRTPSNGTAKLAQSHQQLQVQASKDPKPWRAAEIAAQKARQAQAQQQQQQQQQRQYQSYRPPPSHDVNNASASSLRTNNQETRYQQPQQQQASVQPSQLEIFNRDERENSMTSTVSTSASSLLAKRRLGEKQAAALAETFGGSKGEEDKGRKEKWRVLRDEDIQRAKSPGWKPQLASGSGSGNGSGSASASASARDPGMGTGTGTGSGTGTGGALPRTPGWVPKLTPTRRGDELFLSVQ</sequence>
<evidence type="ECO:0000256" key="1">
    <source>
        <dbReference type="SAM" id="MobiDB-lite"/>
    </source>
</evidence>
<feature type="signal peptide" evidence="2">
    <location>
        <begin position="1"/>
        <end position="23"/>
    </location>
</feature>
<accession>A0A3D8QL98</accession>
<feature type="compositionally biased region" description="Low complexity" evidence="1">
    <location>
        <begin position="638"/>
        <end position="664"/>
    </location>
</feature>
<feature type="compositionally biased region" description="Low complexity" evidence="1">
    <location>
        <begin position="153"/>
        <end position="208"/>
    </location>
</feature>
<feature type="compositionally biased region" description="Low complexity" evidence="1">
    <location>
        <begin position="692"/>
        <end position="705"/>
    </location>
</feature>
<reference evidence="3 4" key="1">
    <citation type="journal article" date="2018" name="IMA Fungus">
        <title>IMA Genome-F 9: Draft genome sequence of Annulohypoxylon stygium, Aspergillus mulundensis, Berkeleyomyces basicola (syn. Thielaviopsis basicola), Ceratocystis smalleyi, two Cercospora beticola strains, Coleophoma cylindrospora, Fusarium fracticaudum, Phialophora cf. hyalina, and Morchella septimelata.</title>
        <authorList>
            <person name="Wingfield B.D."/>
            <person name="Bills G.F."/>
            <person name="Dong Y."/>
            <person name="Huang W."/>
            <person name="Nel W.J."/>
            <person name="Swalarsk-Parry B.S."/>
            <person name="Vaghefi N."/>
            <person name="Wilken P.M."/>
            <person name="An Z."/>
            <person name="de Beer Z.W."/>
            <person name="De Vos L."/>
            <person name="Chen L."/>
            <person name="Duong T.A."/>
            <person name="Gao Y."/>
            <person name="Hammerbacher A."/>
            <person name="Kikkert J.R."/>
            <person name="Li Y."/>
            <person name="Li H."/>
            <person name="Li K."/>
            <person name="Li Q."/>
            <person name="Liu X."/>
            <person name="Ma X."/>
            <person name="Naidoo K."/>
            <person name="Pethybridge S.J."/>
            <person name="Sun J."/>
            <person name="Steenkamp E.T."/>
            <person name="van der Nest M.A."/>
            <person name="van Wyk S."/>
            <person name="Wingfield M.J."/>
            <person name="Xiong C."/>
            <person name="Yue Q."/>
            <person name="Zhang X."/>
        </authorList>
    </citation>
    <scope>NUCLEOTIDE SEQUENCE [LARGE SCALE GENOMIC DNA]</scope>
    <source>
        <strain evidence="3 4">BP5796</strain>
    </source>
</reference>
<dbReference type="EMBL" id="PDLN01000017">
    <property type="protein sequence ID" value="RDW62593.1"/>
    <property type="molecule type" value="Genomic_DNA"/>
</dbReference>
<feature type="chain" id="PRO_5017828140" evidence="2">
    <location>
        <begin position="24"/>
        <end position="846"/>
    </location>
</feature>
<dbReference type="AlphaFoldDB" id="A0A3D8QL98"/>
<dbReference type="Proteomes" id="UP000256328">
    <property type="component" value="Unassembled WGS sequence"/>
</dbReference>
<feature type="region of interest" description="Disordered" evidence="1">
    <location>
        <begin position="350"/>
        <end position="372"/>
    </location>
</feature>
<feature type="region of interest" description="Disordered" evidence="1">
    <location>
        <begin position="249"/>
        <end position="270"/>
    </location>
</feature>
<keyword evidence="4" id="KW-1185">Reference proteome</keyword>
<gene>
    <name evidence="3" type="ORF">BP5796_10895</name>
</gene>
<feature type="compositionally biased region" description="Polar residues" evidence="1">
    <location>
        <begin position="560"/>
        <end position="571"/>
    </location>
</feature>
<feature type="compositionally biased region" description="Polar residues" evidence="1">
    <location>
        <begin position="491"/>
        <end position="506"/>
    </location>
</feature>
<feature type="region of interest" description="Disordered" evidence="1">
    <location>
        <begin position="153"/>
        <end position="212"/>
    </location>
</feature>
<feature type="region of interest" description="Disordered" evidence="1">
    <location>
        <begin position="530"/>
        <end position="705"/>
    </location>
</feature>
<feature type="compositionally biased region" description="Basic and acidic residues" evidence="1">
    <location>
        <begin position="471"/>
        <end position="480"/>
    </location>
</feature>
<feature type="compositionally biased region" description="Gly residues" evidence="1">
    <location>
        <begin position="806"/>
        <end position="820"/>
    </location>
</feature>
<organism evidence="3 4">
    <name type="scientific">Coleophoma crateriformis</name>
    <dbReference type="NCBI Taxonomy" id="565419"/>
    <lineage>
        <taxon>Eukaryota</taxon>
        <taxon>Fungi</taxon>
        <taxon>Dikarya</taxon>
        <taxon>Ascomycota</taxon>
        <taxon>Pezizomycotina</taxon>
        <taxon>Leotiomycetes</taxon>
        <taxon>Helotiales</taxon>
        <taxon>Dermateaceae</taxon>
        <taxon>Coleophoma</taxon>
    </lineage>
</organism>
<feature type="compositionally biased region" description="Polar residues" evidence="1">
    <location>
        <begin position="673"/>
        <end position="691"/>
    </location>
</feature>
<keyword evidence="2" id="KW-0732">Signal</keyword>
<comment type="caution">
    <text evidence="3">The sequence shown here is derived from an EMBL/GenBank/DDBJ whole genome shotgun (WGS) entry which is preliminary data.</text>
</comment>
<evidence type="ECO:0000313" key="3">
    <source>
        <dbReference type="EMBL" id="RDW62593.1"/>
    </source>
</evidence>